<protein>
    <submittedName>
        <fullName evidence="1">Uncharacterized protein</fullName>
    </submittedName>
</protein>
<dbReference type="EMBL" id="BT084126">
    <property type="protein sequence ID" value="ACR34479.1"/>
    <property type="molecule type" value="mRNA"/>
</dbReference>
<reference evidence="1" key="1">
    <citation type="journal article" date="2009" name="PLoS Genet.">
        <title>Sequencing, mapping, and analysis of 27,455 maize full-length cDNAs.</title>
        <authorList>
            <person name="Soderlund C."/>
            <person name="Descour A."/>
            <person name="Kudrna D."/>
            <person name="Bomhoff M."/>
            <person name="Boyd L."/>
            <person name="Currie J."/>
            <person name="Angelova A."/>
            <person name="Collura K."/>
            <person name="Wissotski M."/>
            <person name="Ashley E."/>
            <person name="Morrow D."/>
            <person name="Fernandes J."/>
            <person name="Walbot V."/>
            <person name="Yu Y."/>
        </authorList>
    </citation>
    <scope>NUCLEOTIDE SEQUENCE</scope>
    <source>
        <strain evidence="1">B73</strain>
    </source>
</reference>
<dbReference type="AlphaFoldDB" id="C4IZX9"/>
<organism evidence="1">
    <name type="scientific">Zea mays</name>
    <name type="common">Maize</name>
    <dbReference type="NCBI Taxonomy" id="4577"/>
    <lineage>
        <taxon>Eukaryota</taxon>
        <taxon>Viridiplantae</taxon>
        <taxon>Streptophyta</taxon>
        <taxon>Embryophyta</taxon>
        <taxon>Tracheophyta</taxon>
        <taxon>Spermatophyta</taxon>
        <taxon>Magnoliopsida</taxon>
        <taxon>Liliopsida</taxon>
        <taxon>Poales</taxon>
        <taxon>Poaceae</taxon>
        <taxon>PACMAD clade</taxon>
        <taxon>Panicoideae</taxon>
        <taxon>Andropogonodae</taxon>
        <taxon>Andropogoneae</taxon>
        <taxon>Tripsacinae</taxon>
        <taxon>Zea</taxon>
    </lineage>
</organism>
<evidence type="ECO:0000313" key="1">
    <source>
        <dbReference type="EMBL" id="ACR34479.1"/>
    </source>
</evidence>
<name>C4IZX9_MAIZE</name>
<accession>C4IZX9</accession>
<sequence length="287" mass="31090">METPAAALDVVAAEPVLVPPVVHRPDVAGEDEQERWQRAEVVDPPPLLHGHPLLHPARVPAGAPLVDVHDHDARVEVAWAAPVEGAVERRVRPEGVREVVAEVGVAVLGRRHHVAREVHGRQRPDVVHHDHVGVEVRDAAHVARQRVGEVDARVVERLVQLLAHRPRDTVADARRVEAVHPQVEERERGAQRGGEAVAVGVGVGGEEVERYALGARRVLQDGQHRGHGAAEVVSVQRHGDVHPAVRAAVGAVPERGRLLFVVWRRWRGDTQGPKGGRPIGAAECEAG</sequence>
<proteinExistence type="evidence at transcript level"/>
<reference evidence="1" key="2">
    <citation type="submission" date="2012-06" db="EMBL/GenBank/DDBJ databases">
        <authorList>
            <person name="Yu Y."/>
            <person name="Currie J."/>
            <person name="Lomeli R."/>
            <person name="Angelova A."/>
            <person name="Collura K."/>
            <person name="Wissotski M."/>
            <person name="Campos D."/>
            <person name="Kudrna D."/>
            <person name="Golser W."/>
            <person name="Ashely E."/>
            <person name="Descour A."/>
            <person name="Fernandes J."/>
            <person name="Soderlund C."/>
            <person name="Walbot V."/>
        </authorList>
    </citation>
    <scope>NUCLEOTIDE SEQUENCE</scope>
    <source>
        <strain evidence="1">B73</strain>
    </source>
</reference>